<dbReference type="AlphaFoldDB" id="A0A1F6AHP6"/>
<keyword evidence="1" id="KW-0378">Hydrolase</keyword>
<reference evidence="3 4" key="1">
    <citation type="journal article" date="2016" name="Nat. Commun.">
        <title>Thousands of microbial genomes shed light on interconnected biogeochemical processes in an aquifer system.</title>
        <authorList>
            <person name="Anantharaman K."/>
            <person name="Brown C.T."/>
            <person name="Hug L.A."/>
            <person name="Sharon I."/>
            <person name="Castelle C.J."/>
            <person name="Probst A.J."/>
            <person name="Thomas B.C."/>
            <person name="Singh A."/>
            <person name="Wilkins M.J."/>
            <person name="Karaoz U."/>
            <person name="Brodie E.L."/>
            <person name="Williams K.H."/>
            <person name="Hubbard S.S."/>
            <person name="Banfield J.F."/>
        </authorList>
    </citation>
    <scope>NUCLEOTIDE SEQUENCE [LARGE SCALE GENOMIC DNA]</scope>
</reference>
<name>A0A1F6AHP6_9BACT</name>
<evidence type="ECO:0000256" key="2">
    <source>
        <dbReference type="SAM" id="Phobius"/>
    </source>
</evidence>
<dbReference type="NCBIfam" id="TIGR01076">
    <property type="entry name" value="sortase_fam"/>
    <property type="match status" value="1"/>
</dbReference>
<dbReference type="Gene3D" id="2.40.260.10">
    <property type="entry name" value="Sortase"/>
    <property type="match status" value="1"/>
</dbReference>
<evidence type="ECO:0000256" key="1">
    <source>
        <dbReference type="ARBA" id="ARBA00022801"/>
    </source>
</evidence>
<keyword evidence="2" id="KW-1133">Transmembrane helix</keyword>
<dbReference type="GO" id="GO:0016787">
    <property type="term" value="F:hydrolase activity"/>
    <property type="evidence" value="ECO:0007669"/>
    <property type="project" value="UniProtKB-KW"/>
</dbReference>
<dbReference type="SUPFAM" id="SSF63817">
    <property type="entry name" value="Sortase"/>
    <property type="match status" value="1"/>
</dbReference>
<dbReference type="Pfam" id="PF04203">
    <property type="entry name" value="Sortase"/>
    <property type="match status" value="1"/>
</dbReference>
<sequence length="228" mass="25708">MPQYQYVKAEPKKRRVKKLGLLPWSLMAAGSFIILWTIWPIASFVFLQQPLLGVTISPLSQKSSVVLGESLDYTDPNTWFPTKPQKKMVAPVNSYQISIPKLNIVNATVIIAGDDLKKSLIHYGGTGLPGQYGTAVIFGHSTLPQFFNPKDYATIFSTLPTLEIDDEILVTYDGITYRYVIFDMTITKPNDLSPLEQRFDDSYITLITCVPPGTYWQRLNVKAKLKKI</sequence>
<feature type="transmembrane region" description="Helical" evidence="2">
    <location>
        <begin position="21"/>
        <end position="47"/>
    </location>
</feature>
<dbReference type="InterPro" id="IPR005754">
    <property type="entry name" value="Sortase"/>
</dbReference>
<evidence type="ECO:0000313" key="3">
    <source>
        <dbReference type="EMBL" id="OGG24260.1"/>
    </source>
</evidence>
<dbReference type="STRING" id="1798392.A3A79_03675"/>
<evidence type="ECO:0008006" key="5">
    <source>
        <dbReference type="Google" id="ProtNLM"/>
    </source>
</evidence>
<protein>
    <recommendedName>
        <fullName evidence="5">Sortase</fullName>
    </recommendedName>
</protein>
<evidence type="ECO:0000313" key="4">
    <source>
        <dbReference type="Proteomes" id="UP000178759"/>
    </source>
</evidence>
<dbReference type="EMBL" id="MFJV01000001">
    <property type="protein sequence ID" value="OGG24260.1"/>
    <property type="molecule type" value="Genomic_DNA"/>
</dbReference>
<keyword evidence="2" id="KW-0472">Membrane</keyword>
<dbReference type="Proteomes" id="UP000178759">
    <property type="component" value="Unassembled WGS sequence"/>
</dbReference>
<dbReference type="InterPro" id="IPR023365">
    <property type="entry name" value="Sortase_dom-sf"/>
</dbReference>
<keyword evidence="2" id="KW-0812">Transmembrane</keyword>
<comment type="caution">
    <text evidence="3">The sequence shown here is derived from an EMBL/GenBank/DDBJ whole genome shotgun (WGS) entry which is preliminary data.</text>
</comment>
<proteinExistence type="predicted"/>
<accession>A0A1F6AHP6</accession>
<gene>
    <name evidence="3" type="ORF">A3A79_03675</name>
</gene>
<organism evidence="3 4">
    <name type="scientific">Candidatus Gottesmanbacteria bacterium RIFCSPLOWO2_01_FULL_43_11b</name>
    <dbReference type="NCBI Taxonomy" id="1798392"/>
    <lineage>
        <taxon>Bacteria</taxon>
        <taxon>Candidatus Gottesmaniibacteriota</taxon>
    </lineage>
</organism>